<name>A0A1A8XR63_9PROT</name>
<dbReference type="Proteomes" id="UP000199169">
    <property type="component" value="Unassembled WGS sequence"/>
</dbReference>
<dbReference type="InterPro" id="IPR052344">
    <property type="entry name" value="Transposase-related"/>
</dbReference>
<dbReference type="PANTHER" id="PTHR33678">
    <property type="entry name" value="BLL1576 PROTEIN"/>
    <property type="match status" value="1"/>
</dbReference>
<dbReference type="AlphaFoldDB" id="A0A1A8XR63"/>
<feature type="domain" description="Transposase IS66 central" evidence="1">
    <location>
        <begin position="4"/>
        <end position="61"/>
    </location>
</feature>
<reference evidence="2 3" key="1">
    <citation type="submission" date="2016-06" db="EMBL/GenBank/DDBJ databases">
        <authorList>
            <person name="Kjaerup R.B."/>
            <person name="Dalgaard T.S."/>
            <person name="Juul-Madsen H.R."/>
        </authorList>
    </citation>
    <scope>NUCLEOTIDE SEQUENCE [LARGE SCALE GENOMIC DNA]</scope>
    <source>
        <strain evidence="2">3</strain>
    </source>
</reference>
<dbReference type="RefSeq" id="WP_281193196.1">
    <property type="nucleotide sequence ID" value="NZ_FLQX01000124.1"/>
</dbReference>
<dbReference type="EMBL" id="FLQX01000124">
    <property type="protein sequence ID" value="SBT07620.1"/>
    <property type="molecule type" value="Genomic_DNA"/>
</dbReference>
<sequence length="107" mass="11930">MDDHKVLRSVVREFLYDWDVILRPIAEPHLPLSNNAAEQVLRHWVIARNISHGTRSEEGSRAFALLASVIETCRRRGASTWRYLGTVIAAARKGLPLPPLPAIPAAV</sequence>
<keyword evidence="3" id="KW-1185">Reference proteome</keyword>
<dbReference type="STRING" id="1860102.ACCAA_470008"/>
<dbReference type="PANTHER" id="PTHR33678:SF2">
    <property type="match status" value="1"/>
</dbReference>
<gene>
    <name evidence="2" type="ORF">ACCAA_470008</name>
</gene>
<protein>
    <recommendedName>
        <fullName evidence="1">Transposase IS66 central domain-containing protein</fullName>
    </recommendedName>
</protein>
<proteinExistence type="predicted"/>
<evidence type="ECO:0000259" key="1">
    <source>
        <dbReference type="Pfam" id="PF03050"/>
    </source>
</evidence>
<dbReference type="Pfam" id="PF03050">
    <property type="entry name" value="DDE_Tnp_IS66"/>
    <property type="match status" value="1"/>
</dbReference>
<dbReference type="InterPro" id="IPR004291">
    <property type="entry name" value="Transposase_IS66_central"/>
</dbReference>
<accession>A0A1A8XR63</accession>
<organism evidence="2 3">
    <name type="scientific">Candidatus Accumulibacter aalborgensis</name>
    <dbReference type="NCBI Taxonomy" id="1860102"/>
    <lineage>
        <taxon>Bacteria</taxon>
        <taxon>Pseudomonadati</taxon>
        <taxon>Pseudomonadota</taxon>
        <taxon>Betaproteobacteria</taxon>
        <taxon>Candidatus Accumulibacter</taxon>
    </lineage>
</organism>
<evidence type="ECO:0000313" key="3">
    <source>
        <dbReference type="Proteomes" id="UP000199169"/>
    </source>
</evidence>
<evidence type="ECO:0000313" key="2">
    <source>
        <dbReference type="EMBL" id="SBT07620.1"/>
    </source>
</evidence>